<dbReference type="InterPro" id="IPR036047">
    <property type="entry name" value="F-box-like_dom_sf"/>
</dbReference>
<dbReference type="Gene3D" id="1.20.1280.50">
    <property type="match status" value="1"/>
</dbReference>
<sequence>MTAPTHIHELPTEILHLIASHITSLSRAKDLANLSLVSQRWRSIAQEALLTTPVFDILLIHQYTLQLLYHPEARLRVRTLEIRSKSRRQIVHLQGGRTMDQYAPITASDTVLQREHFTPYYLKIIELFTESERDRKNWAVALTRDGLPALLGILICILPNLKEFKCGNGWLMDFALLTMSMHNEQQIWPTRPSVDFLSKPLEILKTQIEVLEMPANMSGMIYRPRDSAIFDFRGFTRLRDLGLSFSVLCGFPVVHQTLPSPKFIFPPTLEILRISEGLYNVTDFLSLLFLDKKRGFFPELYRIEVFFEDDIEYIVSEARVNRVLDPILHLPRMAADAEVELYMYFPHYSLHTWKIGGTPWRLKQEGLEVLQIAEDQAYFYTLGYTPFGFATDMEWEHDGDVVMK</sequence>
<gene>
    <name evidence="2" type="ORF">EKO04_000994</name>
</gene>
<proteinExistence type="predicted"/>
<evidence type="ECO:0000259" key="1">
    <source>
        <dbReference type="PROSITE" id="PS50181"/>
    </source>
</evidence>
<dbReference type="SUPFAM" id="SSF81383">
    <property type="entry name" value="F-box domain"/>
    <property type="match status" value="1"/>
</dbReference>
<evidence type="ECO:0000313" key="2">
    <source>
        <dbReference type="EMBL" id="KAF9701331.1"/>
    </source>
</evidence>
<comment type="caution">
    <text evidence="2">The sequence shown here is derived from an EMBL/GenBank/DDBJ whole genome shotgun (WGS) entry which is preliminary data.</text>
</comment>
<dbReference type="Proteomes" id="UP000651452">
    <property type="component" value="Unassembled WGS sequence"/>
</dbReference>
<keyword evidence="3" id="KW-1185">Reference proteome</keyword>
<dbReference type="OrthoDB" id="3219396at2759"/>
<reference evidence="2" key="2">
    <citation type="submission" date="2020-09" db="EMBL/GenBank/DDBJ databases">
        <title>Reference genome assembly for Australian Ascochyta lentis isolate Al4.</title>
        <authorList>
            <person name="Lee R.C."/>
            <person name="Farfan-Caceres L.M."/>
            <person name="Debler J.W."/>
            <person name="Williams A.H."/>
            <person name="Henares B.M."/>
        </authorList>
    </citation>
    <scope>NUCLEOTIDE SEQUENCE</scope>
    <source>
        <strain evidence="2">Al4</strain>
    </source>
</reference>
<dbReference type="CDD" id="cd09917">
    <property type="entry name" value="F-box_SF"/>
    <property type="match status" value="1"/>
</dbReference>
<feature type="domain" description="F-box" evidence="1">
    <location>
        <begin position="4"/>
        <end position="58"/>
    </location>
</feature>
<protein>
    <recommendedName>
        <fullName evidence="1">F-box domain-containing protein</fullName>
    </recommendedName>
</protein>
<evidence type="ECO:0000313" key="3">
    <source>
        <dbReference type="Proteomes" id="UP000651452"/>
    </source>
</evidence>
<dbReference type="InterPro" id="IPR001810">
    <property type="entry name" value="F-box_dom"/>
</dbReference>
<accession>A0A8H7MHX0</accession>
<dbReference type="Pfam" id="PF12937">
    <property type="entry name" value="F-box-like"/>
    <property type="match status" value="1"/>
</dbReference>
<name>A0A8H7MHX0_9PLEO</name>
<dbReference type="PROSITE" id="PS50181">
    <property type="entry name" value="FBOX"/>
    <property type="match status" value="1"/>
</dbReference>
<dbReference type="EMBL" id="RZGK01000002">
    <property type="protein sequence ID" value="KAF9701331.1"/>
    <property type="molecule type" value="Genomic_DNA"/>
</dbReference>
<organism evidence="2 3">
    <name type="scientific">Ascochyta lentis</name>
    <dbReference type="NCBI Taxonomy" id="205686"/>
    <lineage>
        <taxon>Eukaryota</taxon>
        <taxon>Fungi</taxon>
        <taxon>Dikarya</taxon>
        <taxon>Ascomycota</taxon>
        <taxon>Pezizomycotina</taxon>
        <taxon>Dothideomycetes</taxon>
        <taxon>Pleosporomycetidae</taxon>
        <taxon>Pleosporales</taxon>
        <taxon>Pleosporineae</taxon>
        <taxon>Didymellaceae</taxon>
        <taxon>Ascochyta</taxon>
    </lineage>
</organism>
<dbReference type="AlphaFoldDB" id="A0A8H7MHX0"/>
<reference evidence="2" key="1">
    <citation type="submission" date="2018-12" db="EMBL/GenBank/DDBJ databases">
        <authorList>
            <person name="Syme R.A."/>
            <person name="Farfan-Caceres L."/>
            <person name="Lichtenzveig J."/>
        </authorList>
    </citation>
    <scope>NUCLEOTIDE SEQUENCE</scope>
    <source>
        <strain evidence="2">Al4</strain>
    </source>
</reference>